<keyword evidence="3" id="KW-0812">Transmembrane</keyword>
<keyword evidence="9" id="KW-0325">Glycoprotein</keyword>
<dbReference type="AlphaFoldDB" id="A0A0G4GR38"/>
<evidence type="ECO:0000256" key="1">
    <source>
        <dbReference type="ARBA" id="ARBA00004167"/>
    </source>
</evidence>
<evidence type="ECO:0000256" key="9">
    <source>
        <dbReference type="ARBA" id="ARBA00023180"/>
    </source>
</evidence>
<evidence type="ECO:0000256" key="8">
    <source>
        <dbReference type="ARBA" id="ARBA00023170"/>
    </source>
</evidence>
<evidence type="ECO:0000313" key="11">
    <source>
        <dbReference type="Proteomes" id="UP000041254"/>
    </source>
</evidence>
<keyword evidence="5" id="KW-0677">Repeat</keyword>
<evidence type="ECO:0000256" key="3">
    <source>
        <dbReference type="ARBA" id="ARBA00022692"/>
    </source>
</evidence>
<keyword evidence="7" id="KW-0472">Membrane</keyword>
<dbReference type="Gene3D" id="3.80.10.10">
    <property type="entry name" value="Ribonuclease Inhibitor"/>
    <property type="match status" value="1"/>
</dbReference>
<evidence type="ECO:0000256" key="5">
    <source>
        <dbReference type="ARBA" id="ARBA00022737"/>
    </source>
</evidence>
<protein>
    <recommendedName>
        <fullName evidence="12">Leucine-rich repeat-containing N-terminal plant-type domain-containing protein</fullName>
    </recommendedName>
</protein>
<evidence type="ECO:0000256" key="4">
    <source>
        <dbReference type="ARBA" id="ARBA00022729"/>
    </source>
</evidence>
<keyword evidence="11" id="KW-1185">Reference proteome</keyword>
<dbReference type="Proteomes" id="UP000041254">
    <property type="component" value="Unassembled WGS sequence"/>
</dbReference>
<keyword evidence="8" id="KW-0675">Receptor</keyword>
<reference evidence="10 11" key="1">
    <citation type="submission" date="2014-11" db="EMBL/GenBank/DDBJ databases">
        <authorList>
            <person name="Zhu J."/>
            <person name="Qi W."/>
            <person name="Song R."/>
        </authorList>
    </citation>
    <scope>NUCLEOTIDE SEQUENCE [LARGE SCALE GENOMIC DNA]</scope>
</reference>
<evidence type="ECO:0000256" key="7">
    <source>
        <dbReference type="ARBA" id="ARBA00023136"/>
    </source>
</evidence>
<sequence>MNLENIDLCGQGGTNGGFQGSLPAEWGSLTKLESLILKENNLTGTIPEQWGNLSSLQWLDLGGNRLSGTLNAIAWLQNLKELDSQL</sequence>
<proteinExistence type="predicted"/>
<dbReference type="OrthoDB" id="2105857at2759"/>
<dbReference type="InterPro" id="IPR001611">
    <property type="entry name" value="Leu-rich_rpt"/>
</dbReference>
<name>A0A0G4GR38_VITBC</name>
<keyword evidence="2" id="KW-0433">Leucine-rich repeat</keyword>
<dbReference type="STRING" id="1169540.A0A0G4GR38"/>
<gene>
    <name evidence="10" type="ORF">Vbra_3380</name>
</gene>
<keyword evidence="6" id="KW-1133">Transmembrane helix</keyword>
<evidence type="ECO:0008006" key="12">
    <source>
        <dbReference type="Google" id="ProtNLM"/>
    </source>
</evidence>
<dbReference type="SUPFAM" id="SSF52058">
    <property type="entry name" value="L domain-like"/>
    <property type="match status" value="1"/>
</dbReference>
<dbReference type="Pfam" id="PF13855">
    <property type="entry name" value="LRR_8"/>
    <property type="match status" value="1"/>
</dbReference>
<evidence type="ECO:0000256" key="2">
    <source>
        <dbReference type="ARBA" id="ARBA00022614"/>
    </source>
</evidence>
<evidence type="ECO:0000313" key="10">
    <source>
        <dbReference type="EMBL" id="CEM32812.1"/>
    </source>
</evidence>
<dbReference type="InterPro" id="IPR032675">
    <property type="entry name" value="LRR_dom_sf"/>
</dbReference>
<dbReference type="PANTHER" id="PTHR27000">
    <property type="entry name" value="LEUCINE-RICH REPEAT RECEPTOR-LIKE PROTEIN KINASE FAMILY PROTEIN-RELATED"/>
    <property type="match status" value="1"/>
</dbReference>
<keyword evidence="4" id="KW-0732">Signal</keyword>
<accession>A0A0G4GR38</accession>
<dbReference type="GO" id="GO:0016020">
    <property type="term" value="C:membrane"/>
    <property type="evidence" value="ECO:0007669"/>
    <property type="project" value="UniProtKB-SubCell"/>
</dbReference>
<dbReference type="EMBL" id="CDMY01000764">
    <property type="protein sequence ID" value="CEM32812.1"/>
    <property type="molecule type" value="Genomic_DNA"/>
</dbReference>
<organism evidence="10 11">
    <name type="scientific">Vitrella brassicaformis (strain CCMP3155)</name>
    <dbReference type="NCBI Taxonomy" id="1169540"/>
    <lineage>
        <taxon>Eukaryota</taxon>
        <taxon>Sar</taxon>
        <taxon>Alveolata</taxon>
        <taxon>Colpodellida</taxon>
        <taxon>Vitrellaceae</taxon>
        <taxon>Vitrella</taxon>
    </lineage>
</organism>
<comment type="subcellular location">
    <subcellularLocation>
        <location evidence="1">Membrane</location>
        <topology evidence="1">Single-pass membrane protein</topology>
    </subcellularLocation>
</comment>
<dbReference type="VEuPathDB" id="CryptoDB:Vbra_3380"/>
<dbReference type="InParanoid" id="A0A0G4GR38"/>
<evidence type="ECO:0000256" key="6">
    <source>
        <dbReference type="ARBA" id="ARBA00022989"/>
    </source>
</evidence>